<sequence>MALRHKNNTAQFKRQRLRVLARDQYTCQYCGTVGATHCDHVIPKVDGGSDEMDNLVASCARCNQLKGSKSVGVFLGRRSAPLVFSDHLSPTTVSVSLPGPFEGQSGPLWN</sequence>
<feature type="domain" description="HNH nuclease" evidence="2">
    <location>
        <begin position="14"/>
        <end position="64"/>
    </location>
</feature>
<protein>
    <submittedName>
        <fullName evidence="3">HNHc domain containing protein</fullName>
    </submittedName>
</protein>
<dbReference type="GO" id="GO:0003676">
    <property type="term" value="F:nucleic acid binding"/>
    <property type="evidence" value="ECO:0007669"/>
    <property type="project" value="InterPro"/>
</dbReference>
<organism evidence="3">
    <name type="scientific">uncultured Caudovirales phage</name>
    <dbReference type="NCBI Taxonomy" id="2100421"/>
    <lineage>
        <taxon>Viruses</taxon>
        <taxon>Duplodnaviria</taxon>
        <taxon>Heunggongvirae</taxon>
        <taxon>Uroviricota</taxon>
        <taxon>Caudoviricetes</taxon>
        <taxon>Peduoviridae</taxon>
        <taxon>Maltschvirus</taxon>
        <taxon>Maltschvirus maltsch</taxon>
    </lineage>
</organism>
<dbReference type="SMART" id="SM00507">
    <property type="entry name" value="HNHc"/>
    <property type="match status" value="1"/>
</dbReference>
<dbReference type="PANTHER" id="PTHR33877">
    <property type="entry name" value="SLL1193 PROTEIN"/>
    <property type="match status" value="1"/>
</dbReference>
<proteinExistence type="predicted"/>
<dbReference type="GO" id="GO:0008270">
    <property type="term" value="F:zinc ion binding"/>
    <property type="evidence" value="ECO:0007669"/>
    <property type="project" value="InterPro"/>
</dbReference>
<dbReference type="InterPro" id="IPR052892">
    <property type="entry name" value="NA-targeting_endonuclease"/>
</dbReference>
<reference evidence="3" key="1">
    <citation type="submission" date="2020-05" db="EMBL/GenBank/DDBJ databases">
        <authorList>
            <person name="Chiriac C."/>
            <person name="Salcher M."/>
            <person name="Ghai R."/>
            <person name="Kavagutti S V."/>
        </authorList>
    </citation>
    <scope>NUCLEOTIDE SEQUENCE</scope>
</reference>
<name>A0A6J5T2R1_9CAUD</name>
<feature type="region of interest" description="Disordered" evidence="1">
    <location>
        <begin position="91"/>
        <end position="110"/>
    </location>
</feature>
<gene>
    <name evidence="3" type="ORF">UFOVP1648_12</name>
</gene>
<dbReference type="Pfam" id="PF01844">
    <property type="entry name" value="HNH"/>
    <property type="match status" value="1"/>
</dbReference>
<accession>A0A6J5T2R1</accession>
<dbReference type="PANTHER" id="PTHR33877:SF2">
    <property type="entry name" value="OS07G0170200 PROTEIN"/>
    <property type="match status" value="1"/>
</dbReference>
<dbReference type="EMBL" id="LR797520">
    <property type="protein sequence ID" value="CAB4222043.1"/>
    <property type="molecule type" value="Genomic_DNA"/>
</dbReference>
<dbReference type="GO" id="GO:0004519">
    <property type="term" value="F:endonuclease activity"/>
    <property type="evidence" value="ECO:0007669"/>
    <property type="project" value="InterPro"/>
</dbReference>
<dbReference type="CDD" id="cd00085">
    <property type="entry name" value="HNHc"/>
    <property type="match status" value="1"/>
</dbReference>
<evidence type="ECO:0000259" key="2">
    <source>
        <dbReference type="SMART" id="SM00507"/>
    </source>
</evidence>
<dbReference type="InterPro" id="IPR003615">
    <property type="entry name" value="HNH_nuc"/>
</dbReference>
<evidence type="ECO:0000313" key="3">
    <source>
        <dbReference type="EMBL" id="CAB4222043.1"/>
    </source>
</evidence>
<dbReference type="InterPro" id="IPR002711">
    <property type="entry name" value="HNH"/>
</dbReference>
<dbReference type="Gene3D" id="1.10.30.50">
    <property type="match status" value="1"/>
</dbReference>
<evidence type="ECO:0000256" key="1">
    <source>
        <dbReference type="SAM" id="MobiDB-lite"/>
    </source>
</evidence>